<dbReference type="PANTHER" id="PTHR43669:SF8">
    <property type="entry name" value="SHORT-CHAIN TYPE DEHYDROGENASE_REDUCTASE-RELATED"/>
    <property type="match status" value="1"/>
</dbReference>
<evidence type="ECO:0000259" key="3">
    <source>
        <dbReference type="SMART" id="SM01007"/>
    </source>
</evidence>
<reference evidence="4 5" key="1">
    <citation type="submission" date="2018-06" db="EMBL/GenBank/DDBJ databases">
        <authorList>
            <consortium name="Pathogen Informatics"/>
            <person name="Doyle S."/>
        </authorList>
    </citation>
    <scope>NUCLEOTIDE SEQUENCE [LARGE SCALE GENOMIC DNA]</scope>
    <source>
        <strain evidence="4 5">NCTC13291</strain>
    </source>
</reference>
<evidence type="ECO:0000313" key="5">
    <source>
        <dbReference type="Proteomes" id="UP000254919"/>
    </source>
</evidence>
<comment type="similarity">
    <text evidence="1">Belongs to the short-chain dehydrogenases/reductases (SDR) family.</text>
</comment>
<dbReference type="EC" id="1.1.1.107" evidence="4"/>
<name>A0A379N216_9PROT</name>
<evidence type="ECO:0000256" key="2">
    <source>
        <dbReference type="ARBA" id="ARBA00023002"/>
    </source>
</evidence>
<dbReference type="InterPro" id="IPR036409">
    <property type="entry name" value="Aldolase_II/adducin_N_sf"/>
</dbReference>
<dbReference type="Pfam" id="PF00596">
    <property type="entry name" value="Aldolase_II"/>
    <property type="match status" value="1"/>
</dbReference>
<dbReference type="EMBL" id="UGVN01000001">
    <property type="protein sequence ID" value="SUE40460.1"/>
    <property type="molecule type" value="Genomic_DNA"/>
</dbReference>
<dbReference type="SMART" id="SM01007">
    <property type="entry name" value="Aldolase_II"/>
    <property type="match status" value="1"/>
</dbReference>
<sequence length="728" mass="78658">MIDMEACIRKRADNRVQGGTMNTVTPIAPLLENRWDAAHAATLAPEELLLYRSNLLGSDKRVTNYGGGNTSSKIPMRDPLTGETVTVLWVKGSGGDIGTMKLDGFATLYQDRLLRLQDLYRGAEREDAMVGLYPHLTFGLNPRATSIDTPLHGLIPWPHVDHVHPDAIIAIAASADSRRLTQEIFGDTIGWIPWRRPGFELGLWLQRFVAENPKAKGAILEAHGLFTWGGTQRECYETTIGTINRAIEWLALQSQGRPAFGGGKVAALPREERRALAAALMPRIRGLVAGRDHGGATPTRIGHFDDSPAVLEFVGSQALAELAPLGTSCPDHFLRTKIAPLVLDFDPVREGLEELLPRLEPAIAAYRETYAAYYERCRRPDSPAMRDPNPVVYLVPGVGMITFAADKATARIAGEFYANAINVMRGASAVSTYRGLPEQEAFDIEYWLLEEAKLARMPRPKALAGKVALITGGAGGIGLATARRLADEGACIVLCDIDRDALAEAEAALRRSHGADAVASAWVDVTREEAVQALYAEAALAFGGIDICVSNAGIASAAPIEETSLELWDRNLSILATGYFLVTREAFRLMRVQGTGGSIVLVASKNAMVASPGASAYCVAKASELHLARCLALEGAPHGIRANVVNPDAVLRGSRIWQGEWGDQRAASNRTTREDLEKVYIERSLLKRGVHPEDIAEAIAFFAAEARSGKSTGNILNVDAGHAPAFTR</sequence>
<dbReference type="Gene3D" id="3.40.50.720">
    <property type="entry name" value="NAD(P)-binding Rossmann-like Domain"/>
    <property type="match status" value="1"/>
</dbReference>
<dbReference type="NCBIfam" id="NF006189">
    <property type="entry name" value="PRK08324.1-3"/>
    <property type="match status" value="1"/>
</dbReference>
<keyword evidence="2 4" id="KW-0560">Oxidoreductase</keyword>
<dbReference type="PANTHER" id="PTHR43669">
    <property type="entry name" value="5-KETO-D-GLUCONATE 5-REDUCTASE"/>
    <property type="match status" value="1"/>
</dbReference>
<dbReference type="InterPro" id="IPR036291">
    <property type="entry name" value="NAD(P)-bd_dom_sf"/>
</dbReference>
<dbReference type="Pfam" id="PF13561">
    <property type="entry name" value="adh_short_C2"/>
    <property type="match status" value="1"/>
</dbReference>
<gene>
    <name evidence="4" type="primary">pldh-t_2</name>
    <name evidence="4" type="ORF">NCTC13291_02026</name>
</gene>
<dbReference type="Gene3D" id="3.40.225.10">
    <property type="entry name" value="Class II aldolase/adducin N-terminal domain"/>
    <property type="match status" value="1"/>
</dbReference>
<dbReference type="PRINTS" id="PR00081">
    <property type="entry name" value="GDHRDH"/>
</dbReference>
<protein>
    <submittedName>
        <fullName evidence="4">Pyridoxal 4-dehydrogenase</fullName>
        <ecNumber evidence="4">1.1.1.107</ecNumber>
    </submittedName>
</protein>
<dbReference type="SUPFAM" id="SSF51735">
    <property type="entry name" value="NAD(P)-binding Rossmann-fold domains"/>
    <property type="match status" value="1"/>
</dbReference>
<dbReference type="SUPFAM" id="SSF53639">
    <property type="entry name" value="AraD/HMP-PK domain-like"/>
    <property type="match status" value="1"/>
</dbReference>
<dbReference type="NCBIfam" id="TIGR02632">
    <property type="entry name" value="RhaD_aldol-ADH"/>
    <property type="match status" value="1"/>
</dbReference>
<evidence type="ECO:0000256" key="1">
    <source>
        <dbReference type="ARBA" id="ARBA00006484"/>
    </source>
</evidence>
<dbReference type="InterPro" id="IPR002347">
    <property type="entry name" value="SDR_fam"/>
</dbReference>
<dbReference type="AlphaFoldDB" id="A0A379N216"/>
<evidence type="ECO:0000313" key="4">
    <source>
        <dbReference type="EMBL" id="SUE40460.1"/>
    </source>
</evidence>
<dbReference type="FunFam" id="3.40.50.720:FF:000084">
    <property type="entry name" value="Short-chain dehydrogenase reductase"/>
    <property type="match status" value="1"/>
</dbReference>
<dbReference type="Proteomes" id="UP000254919">
    <property type="component" value="Unassembled WGS sequence"/>
</dbReference>
<accession>A0A379N216</accession>
<feature type="domain" description="Class II aldolase/adducin N-terminal" evidence="3">
    <location>
        <begin position="48"/>
        <end position="250"/>
    </location>
</feature>
<dbReference type="InterPro" id="IPR001303">
    <property type="entry name" value="Aldolase_II/adducin_N"/>
</dbReference>
<proteinExistence type="inferred from homology"/>
<organism evidence="4 5">
    <name type="scientific">Roseomonas mucosa</name>
    <dbReference type="NCBI Taxonomy" id="207340"/>
    <lineage>
        <taxon>Bacteria</taxon>
        <taxon>Pseudomonadati</taxon>
        <taxon>Pseudomonadota</taxon>
        <taxon>Alphaproteobacteria</taxon>
        <taxon>Acetobacterales</taxon>
        <taxon>Roseomonadaceae</taxon>
        <taxon>Roseomonas</taxon>
    </lineage>
</organism>
<dbReference type="GO" id="GO:0050235">
    <property type="term" value="F:pyridoxal 4-dehydrogenase activity"/>
    <property type="evidence" value="ECO:0007669"/>
    <property type="project" value="UniProtKB-EC"/>
</dbReference>
<dbReference type="InterPro" id="IPR013454">
    <property type="entry name" value="Bifunc_RhaD/ADH"/>
</dbReference>